<evidence type="ECO:0000313" key="9">
    <source>
        <dbReference type="Proteomes" id="UP000053617"/>
    </source>
</evidence>
<dbReference type="SUPFAM" id="SSF47113">
    <property type="entry name" value="Histone-fold"/>
    <property type="match status" value="1"/>
</dbReference>
<dbReference type="EMBL" id="KN847476">
    <property type="protein sequence ID" value="KIX07243.1"/>
    <property type="molecule type" value="Genomic_DNA"/>
</dbReference>
<dbReference type="GO" id="GO:0046982">
    <property type="term" value="F:protein heterodimerization activity"/>
    <property type="evidence" value="ECO:0007669"/>
    <property type="project" value="InterPro"/>
</dbReference>
<evidence type="ECO:0000256" key="2">
    <source>
        <dbReference type="ARBA" id="ARBA00022705"/>
    </source>
</evidence>
<feature type="compositionally biased region" description="Acidic residues" evidence="6">
    <location>
        <begin position="244"/>
        <end position="294"/>
    </location>
</feature>
<dbReference type="AlphaFoldDB" id="A0A0D2H9S6"/>
<evidence type="ECO:0000313" key="8">
    <source>
        <dbReference type="EMBL" id="KIX07243.1"/>
    </source>
</evidence>
<dbReference type="InterPro" id="IPR051377">
    <property type="entry name" value="DNA_Pol-Epsilon_Subunit"/>
</dbReference>
<evidence type="ECO:0000256" key="4">
    <source>
        <dbReference type="ARBA" id="ARBA00039775"/>
    </source>
</evidence>
<dbReference type="PANTHER" id="PTHR46172:SF1">
    <property type="entry name" value="DNA POLYMERASE EPSILON SUBUNIT 3"/>
    <property type="match status" value="1"/>
</dbReference>
<gene>
    <name evidence="8" type="ORF">Z518_01896</name>
</gene>
<dbReference type="Gene3D" id="1.10.20.10">
    <property type="entry name" value="Histone, subunit A"/>
    <property type="match status" value="1"/>
</dbReference>
<dbReference type="InterPro" id="IPR003958">
    <property type="entry name" value="CBFA_NFYB_domain"/>
</dbReference>
<keyword evidence="3" id="KW-0539">Nucleus</keyword>
<protein>
    <recommendedName>
        <fullName evidence="4">DNA polymerase epsilon subunit D</fullName>
    </recommendedName>
    <alternativeName>
        <fullName evidence="5">DNA polymerase II subunit D</fullName>
    </alternativeName>
</protein>
<evidence type="ECO:0000256" key="1">
    <source>
        <dbReference type="ARBA" id="ARBA00004123"/>
    </source>
</evidence>
<dbReference type="GO" id="GO:0008623">
    <property type="term" value="C:CHRAC"/>
    <property type="evidence" value="ECO:0007669"/>
    <property type="project" value="TreeGrafter"/>
</dbReference>
<feature type="region of interest" description="Disordered" evidence="6">
    <location>
        <begin position="152"/>
        <end position="327"/>
    </location>
</feature>
<dbReference type="InterPro" id="IPR009072">
    <property type="entry name" value="Histone-fold"/>
</dbReference>
<comment type="subcellular location">
    <subcellularLocation>
        <location evidence="1">Nucleus</location>
    </subcellularLocation>
</comment>
<organism evidence="8 9">
    <name type="scientific">Rhinocladiella mackenziei CBS 650.93</name>
    <dbReference type="NCBI Taxonomy" id="1442369"/>
    <lineage>
        <taxon>Eukaryota</taxon>
        <taxon>Fungi</taxon>
        <taxon>Dikarya</taxon>
        <taxon>Ascomycota</taxon>
        <taxon>Pezizomycotina</taxon>
        <taxon>Eurotiomycetes</taxon>
        <taxon>Chaetothyriomycetidae</taxon>
        <taxon>Chaetothyriales</taxon>
        <taxon>Herpotrichiellaceae</taxon>
        <taxon>Rhinocladiella</taxon>
    </lineage>
</organism>
<evidence type="ECO:0000256" key="6">
    <source>
        <dbReference type="SAM" id="MobiDB-lite"/>
    </source>
</evidence>
<dbReference type="HOGENOM" id="CLU_880094_0_0_1"/>
<feature type="region of interest" description="Disordered" evidence="6">
    <location>
        <begin position="1"/>
        <end position="53"/>
    </location>
</feature>
<evidence type="ECO:0000259" key="7">
    <source>
        <dbReference type="Pfam" id="PF00808"/>
    </source>
</evidence>
<dbReference type="RefSeq" id="XP_013274379.1">
    <property type="nucleotide sequence ID" value="XM_013418925.1"/>
</dbReference>
<sequence length="327" mass="35612">MPRRNGASTATTGAHDDTSMISNATTSSTHAHPTPKSSRQSGGGKPDDSVGIDDLLLPRTLTSRLARGVLPANTSIQKDATLALAKSATVFISYLAHHANEQTTKKTIRPQDVIQALREIEMAGVMELGVVGKDGRLGGRLEREMEVYENTMRGKRKGYRDKIKARESGGGAPDAEVEGTDDRGEPSSKRARRMNEEDEDEDERMLEQQLNGTGIEIRYSSVPKGRRNTSGTSPTASRKGNVAVDEEEDEESDADEEGEGEGEGGDEDEEEDEDEDEENDEDEQDDDDDEDDDIDNARHPNSTRSSRGKVGLMPDGNIEMGSEDESD</sequence>
<dbReference type="GO" id="GO:0031507">
    <property type="term" value="P:heterochromatin formation"/>
    <property type="evidence" value="ECO:0007669"/>
    <property type="project" value="TreeGrafter"/>
</dbReference>
<dbReference type="CDD" id="cd22928">
    <property type="entry name" value="HFD_POLE3_DPB4"/>
    <property type="match status" value="1"/>
</dbReference>
<reference evidence="8 9" key="1">
    <citation type="submission" date="2015-01" db="EMBL/GenBank/DDBJ databases">
        <title>The Genome Sequence of Rhinocladiella mackenzie CBS 650.93.</title>
        <authorList>
            <consortium name="The Broad Institute Genomics Platform"/>
            <person name="Cuomo C."/>
            <person name="de Hoog S."/>
            <person name="Gorbushina A."/>
            <person name="Stielow B."/>
            <person name="Teixiera M."/>
            <person name="Abouelleil A."/>
            <person name="Chapman S.B."/>
            <person name="Priest M."/>
            <person name="Young S.K."/>
            <person name="Wortman J."/>
            <person name="Nusbaum C."/>
            <person name="Birren B."/>
        </authorList>
    </citation>
    <scope>NUCLEOTIDE SEQUENCE [LARGE SCALE GENOMIC DNA]</scope>
    <source>
        <strain evidence="8 9">CBS 650.93</strain>
    </source>
</reference>
<dbReference type="OrthoDB" id="1707486at2759"/>
<name>A0A0D2H9S6_9EURO</name>
<dbReference type="GeneID" id="25289967"/>
<keyword evidence="9" id="KW-1185">Reference proteome</keyword>
<feature type="compositionally biased region" description="Polar residues" evidence="6">
    <location>
        <begin position="19"/>
        <end position="40"/>
    </location>
</feature>
<dbReference type="GO" id="GO:0031490">
    <property type="term" value="F:chromatin DNA binding"/>
    <property type="evidence" value="ECO:0007669"/>
    <property type="project" value="TreeGrafter"/>
</dbReference>
<dbReference type="GO" id="GO:0008622">
    <property type="term" value="C:epsilon DNA polymerase complex"/>
    <property type="evidence" value="ECO:0007669"/>
    <property type="project" value="TreeGrafter"/>
</dbReference>
<feature type="compositionally biased region" description="Polar residues" evidence="6">
    <location>
        <begin position="228"/>
        <end position="238"/>
    </location>
</feature>
<dbReference type="Proteomes" id="UP000053617">
    <property type="component" value="Unassembled WGS sequence"/>
</dbReference>
<evidence type="ECO:0000256" key="5">
    <source>
        <dbReference type="ARBA" id="ARBA00042096"/>
    </source>
</evidence>
<dbReference type="GO" id="GO:0006974">
    <property type="term" value="P:DNA damage response"/>
    <property type="evidence" value="ECO:0007669"/>
    <property type="project" value="TreeGrafter"/>
</dbReference>
<dbReference type="PANTHER" id="PTHR46172">
    <property type="entry name" value="DNA POLYMERASE EPSILON SUBUNIT 3"/>
    <property type="match status" value="1"/>
</dbReference>
<dbReference type="GO" id="GO:0006272">
    <property type="term" value="P:leading strand elongation"/>
    <property type="evidence" value="ECO:0007669"/>
    <property type="project" value="TreeGrafter"/>
</dbReference>
<evidence type="ECO:0000256" key="3">
    <source>
        <dbReference type="ARBA" id="ARBA00023242"/>
    </source>
</evidence>
<dbReference type="Pfam" id="PF00808">
    <property type="entry name" value="CBFD_NFYB_HMF"/>
    <property type="match status" value="1"/>
</dbReference>
<accession>A0A0D2H9S6</accession>
<feature type="domain" description="Transcription factor CBF/NF-Y/archaeal histone" evidence="7">
    <location>
        <begin position="57"/>
        <end position="117"/>
    </location>
</feature>
<dbReference type="STRING" id="1442369.A0A0D2H9S6"/>
<dbReference type="VEuPathDB" id="FungiDB:Z518_01896"/>
<keyword evidence="2" id="KW-0235">DNA replication</keyword>
<feature type="compositionally biased region" description="Polar residues" evidence="6">
    <location>
        <begin position="1"/>
        <end position="12"/>
    </location>
</feature>
<proteinExistence type="predicted"/>